<evidence type="ECO:0000313" key="3">
    <source>
        <dbReference type="Proteomes" id="UP001139031"/>
    </source>
</evidence>
<dbReference type="RefSeq" id="WP_224190571.1">
    <property type="nucleotide sequence ID" value="NZ_JAIRAU010000001.1"/>
</dbReference>
<dbReference type="InterPro" id="IPR036866">
    <property type="entry name" value="RibonucZ/Hydroxyglut_hydro"/>
</dbReference>
<dbReference type="InterPro" id="IPR001279">
    <property type="entry name" value="Metallo-B-lactamas"/>
</dbReference>
<accession>A0ABS7TKR9</accession>
<sequence>MSDTQFALPSDAVPSVYLPVQMTPVLSWEVLQRVVRALQAEGRPTALESLFDDDVAPGIRELFARAREETDSPYVLPQALMFPEDLYPMCFRLPHADDTIELEITEDEELRALRSVLSGEWQEAEPGDPGAALGREFVEEGLLRPAVPGARIVDFERPGIYRLQHASLMFRSESSAVICDPQFSYATEHSWLPREHYPNIDAILVSHSHTDHFCLASLMRFPRDTPIVVPRMRRASLLSPPMADILRAAGFTRVCDAAWFSTHVFGDIRVTIYPFYGEQPWLTFASPDEDLRNWGNTYVVEANGVKTWFLVDSGREFGRSMQDLCGRVREEQGHIDVVMSNLREFGWSPGQIDGTGRYLYCFPEEIVMDPQRWPTGELMTFGVHRARELLDTLEPSCFLPYAHWWHPIETRSHLVDGRVSERQMLEALRESPRAKGRMATQLLEWHVGDRLQLTQERGLVFPPGT</sequence>
<organism evidence="2 3">
    <name type="scientific">Nannocystis pusilla</name>
    <dbReference type="NCBI Taxonomy" id="889268"/>
    <lineage>
        <taxon>Bacteria</taxon>
        <taxon>Pseudomonadati</taxon>
        <taxon>Myxococcota</taxon>
        <taxon>Polyangia</taxon>
        <taxon>Nannocystales</taxon>
        <taxon>Nannocystaceae</taxon>
        <taxon>Nannocystis</taxon>
    </lineage>
</organism>
<name>A0ABS7TKR9_9BACT</name>
<dbReference type="Pfam" id="PF12706">
    <property type="entry name" value="Lactamase_B_2"/>
    <property type="match status" value="1"/>
</dbReference>
<evidence type="ECO:0000313" key="2">
    <source>
        <dbReference type="EMBL" id="MBZ5708806.1"/>
    </source>
</evidence>
<evidence type="ECO:0000259" key="1">
    <source>
        <dbReference type="Pfam" id="PF12706"/>
    </source>
</evidence>
<dbReference type="EMBL" id="JAIRAU010000001">
    <property type="protein sequence ID" value="MBZ5708806.1"/>
    <property type="molecule type" value="Genomic_DNA"/>
</dbReference>
<keyword evidence="3" id="KW-1185">Reference proteome</keyword>
<protein>
    <submittedName>
        <fullName evidence="2">MBL fold metallo-hydrolase</fullName>
    </submittedName>
</protein>
<dbReference type="Proteomes" id="UP001139031">
    <property type="component" value="Unassembled WGS sequence"/>
</dbReference>
<comment type="caution">
    <text evidence="2">The sequence shown here is derived from an EMBL/GenBank/DDBJ whole genome shotgun (WGS) entry which is preliminary data.</text>
</comment>
<reference evidence="2" key="1">
    <citation type="submission" date="2021-08" db="EMBL/GenBank/DDBJ databases">
        <authorList>
            <person name="Stevens D.C."/>
        </authorList>
    </citation>
    <scope>NUCLEOTIDE SEQUENCE</scope>
    <source>
        <strain evidence="2">DSM 53165</strain>
    </source>
</reference>
<feature type="domain" description="Metallo-beta-lactamase" evidence="1">
    <location>
        <begin position="177"/>
        <end position="339"/>
    </location>
</feature>
<dbReference type="Gene3D" id="3.60.15.10">
    <property type="entry name" value="Ribonuclease Z/Hydroxyacylglutathione hydrolase-like"/>
    <property type="match status" value="1"/>
</dbReference>
<gene>
    <name evidence="2" type="ORF">K7C98_06030</name>
</gene>
<proteinExistence type="predicted"/>
<dbReference type="SUPFAM" id="SSF56281">
    <property type="entry name" value="Metallo-hydrolase/oxidoreductase"/>
    <property type="match status" value="1"/>
</dbReference>